<evidence type="ECO:0000256" key="2">
    <source>
        <dbReference type="SAM" id="Coils"/>
    </source>
</evidence>
<keyword evidence="5" id="KW-1185">Reference proteome</keyword>
<dbReference type="Proteomes" id="UP000076962">
    <property type="component" value="Unassembled WGS sequence"/>
</dbReference>
<dbReference type="PANTHER" id="PTHR43257:SF2">
    <property type="entry name" value="PYRUVATE DEHYDROGENASE E1 COMPONENT SUBUNIT BETA"/>
    <property type="match status" value="1"/>
</dbReference>
<dbReference type="PANTHER" id="PTHR43257">
    <property type="entry name" value="PYRUVATE DEHYDROGENASE E1 COMPONENT BETA SUBUNIT"/>
    <property type="match status" value="1"/>
</dbReference>
<dbReference type="AlphaFoldDB" id="A0A176RYF6"/>
<evidence type="ECO:0000313" key="5">
    <source>
        <dbReference type="Proteomes" id="UP000076962"/>
    </source>
</evidence>
<dbReference type="Gene3D" id="3.40.50.970">
    <property type="match status" value="2"/>
</dbReference>
<sequence length="191" mass="21522">VHTYRLAPHSKGDDNRDAEEIKSYREKDPINLFAATHENVYKEVLDTINRNIARIIEEIEEEELKIEDYLATLNKPADAVDWKKYKPSGERCVTLLNQFFHEAMADGNTVFIGEDVLSPYGGAFKVAKGLSDKFPARVFSTPISEAAITGIGNGLALSGIKTYVEIMFGDFVTLAMDQIINHASKFYYMYN</sequence>
<dbReference type="Pfam" id="PF02779">
    <property type="entry name" value="Transket_pyr"/>
    <property type="match status" value="1"/>
</dbReference>
<dbReference type="InterPro" id="IPR029061">
    <property type="entry name" value="THDP-binding"/>
</dbReference>
<evidence type="ECO:0000259" key="3">
    <source>
        <dbReference type="Pfam" id="PF02779"/>
    </source>
</evidence>
<keyword evidence="1" id="KW-0786">Thiamine pyrophosphate</keyword>
<comment type="caution">
    <text evidence="4">The sequence shown here is derived from an EMBL/GenBank/DDBJ whole genome shotgun (WGS) entry which is preliminary data.</text>
</comment>
<feature type="coiled-coil region" evidence="2">
    <location>
        <begin position="45"/>
        <end position="72"/>
    </location>
</feature>
<feature type="domain" description="Transketolase-like pyrimidine-binding" evidence="3">
    <location>
        <begin position="102"/>
        <end position="184"/>
    </location>
</feature>
<name>A0A176RYF6_9GAMM</name>
<feature type="non-terminal residue" evidence="4">
    <location>
        <position position="1"/>
    </location>
</feature>
<gene>
    <name evidence="4" type="ORF">THIOM_003549</name>
</gene>
<organism evidence="4 5">
    <name type="scientific">Candidatus Thiomargarita nelsonii</name>
    <dbReference type="NCBI Taxonomy" id="1003181"/>
    <lineage>
        <taxon>Bacteria</taxon>
        <taxon>Pseudomonadati</taxon>
        <taxon>Pseudomonadota</taxon>
        <taxon>Gammaproteobacteria</taxon>
        <taxon>Thiotrichales</taxon>
        <taxon>Thiotrichaceae</taxon>
        <taxon>Thiomargarita</taxon>
    </lineage>
</organism>
<dbReference type="SUPFAM" id="SSF52518">
    <property type="entry name" value="Thiamin diphosphate-binding fold (THDP-binding)"/>
    <property type="match status" value="1"/>
</dbReference>
<protein>
    <submittedName>
        <fullName evidence="4">Dehydrogenase, E1 component subunits alpha and beta</fullName>
    </submittedName>
</protein>
<accession>A0A176RYF6</accession>
<feature type="non-terminal residue" evidence="4">
    <location>
        <position position="191"/>
    </location>
</feature>
<evidence type="ECO:0000313" key="4">
    <source>
        <dbReference type="EMBL" id="OAD20726.1"/>
    </source>
</evidence>
<proteinExistence type="predicted"/>
<dbReference type="EMBL" id="LUTY01002151">
    <property type="protein sequence ID" value="OAD20726.1"/>
    <property type="molecule type" value="Genomic_DNA"/>
</dbReference>
<evidence type="ECO:0000256" key="1">
    <source>
        <dbReference type="ARBA" id="ARBA00023052"/>
    </source>
</evidence>
<keyword evidence="2" id="KW-0175">Coiled coil</keyword>
<dbReference type="InterPro" id="IPR005475">
    <property type="entry name" value="Transketolase-like_Pyr-bd"/>
</dbReference>
<reference evidence="4 5" key="1">
    <citation type="submission" date="2016-05" db="EMBL/GenBank/DDBJ databases">
        <title>Single-cell genome of chain-forming Candidatus Thiomargarita nelsonii and comparison to other large sulfur-oxidizing bacteria.</title>
        <authorList>
            <person name="Winkel M."/>
            <person name="Salman V."/>
            <person name="Woyke T."/>
            <person name="Schulz-Vogt H."/>
            <person name="Richter M."/>
            <person name="Flood B."/>
            <person name="Bailey J."/>
            <person name="Amann R."/>
            <person name="Mussmann M."/>
        </authorList>
    </citation>
    <scope>NUCLEOTIDE SEQUENCE [LARGE SCALE GENOMIC DNA]</scope>
    <source>
        <strain evidence="4 5">THI036</strain>
    </source>
</reference>